<protein>
    <submittedName>
        <fullName evidence="2">Uncharacterized protein</fullName>
    </submittedName>
</protein>
<sequence>MVRRLPWKDGTATKTLRVKGKSKDNTEHELSDATPPGPQDLEDKDDTHKEASDSSDDENYRITESEFVDTARYFTRDLHQQAYERLLQQQQKETETKNTISDLLAQPILPSEVVSVPPPPITVSKAKSTDLLSGIKNNLPVESSGLPYPPSTASSKAPRSEQQNDLSSEVMAKTIPKDTIKSRSESKQTIVPKLSDAAAARRRKRQEAQKADIAVDSFV</sequence>
<evidence type="ECO:0000313" key="3">
    <source>
        <dbReference type="Proteomes" id="UP000664169"/>
    </source>
</evidence>
<feature type="compositionally biased region" description="Basic and acidic residues" evidence="1">
    <location>
        <begin position="21"/>
        <end position="31"/>
    </location>
</feature>
<feature type="compositionally biased region" description="Polar residues" evidence="1">
    <location>
        <begin position="151"/>
        <end position="167"/>
    </location>
</feature>
<keyword evidence="3" id="KW-1185">Reference proteome</keyword>
<feature type="compositionally biased region" description="Basic and acidic residues" evidence="1">
    <location>
        <begin position="45"/>
        <end position="62"/>
    </location>
</feature>
<reference evidence="2" key="1">
    <citation type="submission" date="2021-03" db="EMBL/GenBank/DDBJ databases">
        <authorList>
            <person name="Tagirdzhanova G."/>
        </authorList>
    </citation>
    <scope>NUCLEOTIDE SEQUENCE</scope>
</reference>
<proteinExistence type="predicted"/>
<dbReference type="EMBL" id="CAJPDQ010000006">
    <property type="protein sequence ID" value="CAF9911699.1"/>
    <property type="molecule type" value="Genomic_DNA"/>
</dbReference>
<dbReference type="Proteomes" id="UP000664169">
    <property type="component" value="Unassembled WGS sequence"/>
</dbReference>
<dbReference type="AlphaFoldDB" id="A0A8H3EUK3"/>
<gene>
    <name evidence="2" type="ORF">GOMPHAMPRED_007496</name>
</gene>
<evidence type="ECO:0000313" key="2">
    <source>
        <dbReference type="EMBL" id="CAF9911699.1"/>
    </source>
</evidence>
<comment type="caution">
    <text evidence="2">The sequence shown here is derived from an EMBL/GenBank/DDBJ whole genome shotgun (WGS) entry which is preliminary data.</text>
</comment>
<feature type="region of interest" description="Disordered" evidence="1">
    <location>
        <begin position="1"/>
        <end position="62"/>
    </location>
</feature>
<feature type="compositionally biased region" description="Basic and acidic residues" evidence="1">
    <location>
        <begin position="175"/>
        <end position="186"/>
    </location>
</feature>
<name>A0A8H3EUK3_9LECA</name>
<accession>A0A8H3EUK3</accession>
<feature type="region of interest" description="Disordered" evidence="1">
    <location>
        <begin position="135"/>
        <end position="219"/>
    </location>
</feature>
<organism evidence="2 3">
    <name type="scientific">Gomphillus americanus</name>
    <dbReference type="NCBI Taxonomy" id="1940652"/>
    <lineage>
        <taxon>Eukaryota</taxon>
        <taxon>Fungi</taxon>
        <taxon>Dikarya</taxon>
        <taxon>Ascomycota</taxon>
        <taxon>Pezizomycotina</taxon>
        <taxon>Lecanoromycetes</taxon>
        <taxon>OSLEUM clade</taxon>
        <taxon>Ostropomycetidae</taxon>
        <taxon>Ostropales</taxon>
        <taxon>Graphidaceae</taxon>
        <taxon>Gomphilloideae</taxon>
        <taxon>Gomphillus</taxon>
    </lineage>
</organism>
<evidence type="ECO:0000256" key="1">
    <source>
        <dbReference type="SAM" id="MobiDB-lite"/>
    </source>
</evidence>